<evidence type="ECO:0000256" key="3">
    <source>
        <dbReference type="ARBA" id="ARBA00023163"/>
    </source>
</evidence>
<dbReference type="RefSeq" id="WP_380517708.1">
    <property type="nucleotide sequence ID" value="NZ_JBHEZX010000023.1"/>
</dbReference>
<dbReference type="PANTHER" id="PTHR33204:SF37">
    <property type="entry name" value="HTH-TYPE TRANSCRIPTIONAL REGULATOR YODB"/>
    <property type="match status" value="1"/>
</dbReference>
<evidence type="ECO:0000256" key="2">
    <source>
        <dbReference type="ARBA" id="ARBA00023125"/>
    </source>
</evidence>
<dbReference type="InterPro" id="IPR002577">
    <property type="entry name" value="HTH_HxlR"/>
</dbReference>
<organism evidence="5 6">
    <name type="scientific">Streptacidiphilus alkalitolerans</name>
    <dbReference type="NCBI Taxonomy" id="3342712"/>
    <lineage>
        <taxon>Bacteria</taxon>
        <taxon>Bacillati</taxon>
        <taxon>Actinomycetota</taxon>
        <taxon>Actinomycetes</taxon>
        <taxon>Kitasatosporales</taxon>
        <taxon>Streptomycetaceae</taxon>
        <taxon>Streptacidiphilus</taxon>
    </lineage>
</organism>
<evidence type="ECO:0000313" key="6">
    <source>
        <dbReference type="Proteomes" id="UP001592582"/>
    </source>
</evidence>
<dbReference type="Proteomes" id="UP001592582">
    <property type="component" value="Unassembled WGS sequence"/>
</dbReference>
<dbReference type="EMBL" id="JBHEZX010000023">
    <property type="protein sequence ID" value="MFC1414326.1"/>
    <property type="molecule type" value="Genomic_DNA"/>
</dbReference>
<dbReference type="InterPro" id="IPR036390">
    <property type="entry name" value="WH_DNA-bd_sf"/>
</dbReference>
<comment type="caution">
    <text evidence="5">The sequence shown here is derived from an EMBL/GenBank/DDBJ whole genome shotgun (WGS) entry which is preliminary data.</text>
</comment>
<name>A0ABV6VKW9_9ACTN</name>
<feature type="domain" description="HTH hxlR-type" evidence="4">
    <location>
        <begin position="25"/>
        <end position="123"/>
    </location>
</feature>
<keyword evidence="6" id="KW-1185">Reference proteome</keyword>
<dbReference type="PANTHER" id="PTHR33204">
    <property type="entry name" value="TRANSCRIPTIONAL REGULATOR, MARR FAMILY"/>
    <property type="match status" value="1"/>
</dbReference>
<protein>
    <submittedName>
        <fullName evidence="5">Winged helix-turn-helix transcriptional regulator</fullName>
    </submittedName>
</protein>
<gene>
    <name evidence="5" type="ORF">ACEZDG_34190</name>
</gene>
<proteinExistence type="predicted"/>
<accession>A0ABV6VKW9</accession>
<dbReference type="SUPFAM" id="SSF46785">
    <property type="entry name" value="Winged helix' DNA-binding domain"/>
    <property type="match status" value="1"/>
</dbReference>
<dbReference type="PROSITE" id="PS51118">
    <property type="entry name" value="HTH_HXLR"/>
    <property type="match status" value="1"/>
</dbReference>
<dbReference type="Pfam" id="PF01638">
    <property type="entry name" value="HxlR"/>
    <property type="match status" value="1"/>
</dbReference>
<evidence type="ECO:0000259" key="4">
    <source>
        <dbReference type="PROSITE" id="PS51118"/>
    </source>
</evidence>
<reference evidence="5 6" key="1">
    <citation type="submission" date="2024-09" db="EMBL/GenBank/DDBJ databases">
        <authorList>
            <person name="Lee S.D."/>
        </authorList>
    </citation>
    <scope>NUCLEOTIDE SEQUENCE [LARGE SCALE GENOMIC DNA]</scope>
    <source>
        <strain evidence="5 6">N1-1</strain>
    </source>
</reference>
<keyword evidence="1" id="KW-0805">Transcription regulation</keyword>
<keyword evidence="3" id="KW-0804">Transcription</keyword>
<keyword evidence="2" id="KW-0238">DNA-binding</keyword>
<evidence type="ECO:0000256" key="1">
    <source>
        <dbReference type="ARBA" id="ARBA00023015"/>
    </source>
</evidence>
<dbReference type="Gene3D" id="1.10.10.10">
    <property type="entry name" value="Winged helix-like DNA-binding domain superfamily/Winged helix DNA-binding domain"/>
    <property type="match status" value="1"/>
</dbReference>
<evidence type="ECO:0000313" key="5">
    <source>
        <dbReference type="EMBL" id="MFC1414326.1"/>
    </source>
</evidence>
<sequence>MRSTLVTIGCRTGQHAHHDVYAAQCPCRAMLDLLANKWSALAIGALEQGPQRFGSVQRLLQGVSPKVLTQTLRRLEDAGIVDRTVYPAVPLHVEYSLTDLGRSAAVPLSLLRSWVEEHLDDTTAATDIADAAADPQGTAPVAAG</sequence>
<dbReference type="InterPro" id="IPR036388">
    <property type="entry name" value="WH-like_DNA-bd_sf"/>
</dbReference>